<comment type="caution">
    <text evidence="5">The sequence shown here is derived from an EMBL/GenBank/DDBJ whole genome shotgun (WGS) entry which is preliminary data.</text>
</comment>
<dbReference type="Gene3D" id="3.40.50.720">
    <property type="entry name" value="NAD(P)-binding Rossmann-like Domain"/>
    <property type="match status" value="3"/>
</dbReference>
<dbReference type="InterPro" id="IPR006140">
    <property type="entry name" value="D-isomer_DH_NAD-bd"/>
</dbReference>
<keyword evidence="2" id="KW-0520">NAD</keyword>
<gene>
    <name evidence="5" type="ORF">FSP39_002402</name>
</gene>
<dbReference type="InterPro" id="IPR036116">
    <property type="entry name" value="FN3_sf"/>
</dbReference>
<sequence length="741" mass="83775">MENGQTLIIRDIEQTDAGTYTCVAGLRGYKDKDKCSAELTVKGPPDPPRNVEILTCPGRHQAELIWEDGNNNGEEIVSYLVQYNSSMNPFYWNSAYDEVTPNDLKKSNSYFINLAPWGKYSFRVLAKNNLGYSEPSKPTPSSCDTPPSRPFGNPQNVATKTDKMGKLIITWDPMPRMLHNGPGLSYVVSYRHKGNTYWNDEIVKDPNENELEIDVDDIYGLYEVKVKAKNSFGESFRPPYRILGHSGEAEPSVSPEISAWTQKSQSVLTPPTLSGNLWIRLKKILMENSEDIWYQYKIQSVCLNFCLLLLMHMSFLGEKFLRYWKSSEGRRHWEEVPIRIEKFYPFQDVRATVNDLPPNTALRAQVSVMNDHYTGQPSDTIDFSTPEGVPGPVRSLREMEIKSNEAQLTWLPPDEPNGELVGYDIGYQPVNEESESVRALEPTIQNPSTLIATIIGLQPDQEYRFFVWARTNAGRGTPVSIDVRTKRLHDGPCPNLFREPPVLSKFQSDSPGDHMDYLATPAEHGLYLSKLKLQRTSFEIRAMRRTEKRLNQRSKVINIRPLSSLTAGILGVGQIGTEIARLLRSVGMTTWGLGRNERKHKPPEFNVVKTTNDMTEFLQSCDYLINVLPSTASTKNLLSGDTLKQCNKVLIPRPMTEIPSLFLNHTKKLKNGWLSGAILDVVNQEPLPQDSPLWSTPNVVITSHISGPCLAEPLADVFARNLSNYLEGKPLDYEIKWDVGY</sequence>
<dbReference type="Pfam" id="PF00041">
    <property type="entry name" value="fn3"/>
    <property type="match status" value="2"/>
</dbReference>
<organism evidence="5 6">
    <name type="scientific">Pinctada imbricata</name>
    <name type="common">Atlantic pearl-oyster</name>
    <name type="synonym">Pinctada martensii</name>
    <dbReference type="NCBI Taxonomy" id="66713"/>
    <lineage>
        <taxon>Eukaryota</taxon>
        <taxon>Metazoa</taxon>
        <taxon>Spiralia</taxon>
        <taxon>Lophotrochozoa</taxon>
        <taxon>Mollusca</taxon>
        <taxon>Bivalvia</taxon>
        <taxon>Autobranchia</taxon>
        <taxon>Pteriomorphia</taxon>
        <taxon>Pterioida</taxon>
        <taxon>Pterioidea</taxon>
        <taxon>Pteriidae</taxon>
        <taxon>Pinctada</taxon>
    </lineage>
</organism>
<protein>
    <recommendedName>
        <fullName evidence="4">Fibronectin type-III domain-containing protein</fullName>
    </recommendedName>
</protein>
<evidence type="ECO:0000313" key="5">
    <source>
        <dbReference type="EMBL" id="KAK3101285.1"/>
    </source>
</evidence>
<dbReference type="PANTHER" id="PTHR43333">
    <property type="entry name" value="2-HACID_DH_C DOMAIN-CONTAINING PROTEIN"/>
    <property type="match status" value="1"/>
</dbReference>
<dbReference type="AlphaFoldDB" id="A0AA88YKD7"/>
<dbReference type="CDD" id="cd00063">
    <property type="entry name" value="FN3"/>
    <property type="match status" value="3"/>
</dbReference>
<feature type="domain" description="Fibronectin type-III" evidence="4">
    <location>
        <begin position="150"/>
        <end position="252"/>
    </location>
</feature>
<dbReference type="InterPro" id="IPR003961">
    <property type="entry name" value="FN3_dom"/>
</dbReference>
<dbReference type="SUPFAM" id="SSF51735">
    <property type="entry name" value="NAD(P)-binding Rossmann-fold domains"/>
    <property type="match status" value="1"/>
</dbReference>
<keyword evidence="1" id="KW-0560">Oxidoreductase</keyword>
<dbReference type="InterPro" id="IPR013783">
    <property type="entry name" value="Ig-like_fold"/>
</dbReference>
<keyword evidence="6" id="KW-1185">Reference proteome</keyword>
<dbReference type="InterPro" id="IPR036179">
    <property type="entry name" value="Ig-like_dom_sf"/>
</dbReference>
<evidence type="ECO:0000313" key="6">
    <source>
        <dbReference type="Proteomes" id="UP001186944"/>
    </source>
</evidence>
<evidence type="ECO:0000256" key="1">
    <source>
        <dbReference type="ARBA" id="ARBA00023002"/>
    </source>
</evidence>
<reference evidence="5" key="1">
    <citation type="submission" date="2019-08" db="EMBL/GenBank/DDBJ databases">
        <title>The improved chromosome-level genome for the pearl oyster Pinctada fucata martensii using PacBio sequencing and Hi-C.</title>
        <authorList>
            <person name="Zheng Z."/>
        </authorList>
    </citation>
    <scope>NUCLEOTIDE SEQUENCE</scope>
    <source>
        <strain evidence="5">ZZ-2019</strain>
        <tissue evidence="5">Adductor muscle</tissue>
    </source>
</reference>
<dbReference type="GO" id="GO:0051287">
    <property type="term" value="F:NAD binding"/>
    <property type="evidence" value="ECO:0007669"/>
    <property type="project" value="InterPro"/>
</dbReference>
<dbReference type="EMBL" id="VSWD01000005">
    <property type="protein sequence ID" value="KAK3101285.1"/>
    <property type="molecule type" value="Genomic_DNA"/>
</dbReference>
<dbReference type="GO" id="GO:0016491">
    <property type="term" value="F:oxidoreductase activity"/>
    <property type="evidence" value="ECO:0007669"/>
    <property type="project" value="UniProtKB-KW"/>
</dbReference>
<dbReference type="Gene3D" id="2.60.40.10">
    <property type="entry name" value="Immunoglobulins"/>
    <property type="match status" value="5"/>
</dbReference>
<evidence type="ECO:0000256" key="3">
    <source>
        <dbReference type="SAM" id="MobiDB-lite"/>
    </source>
</evidence>
<dbReference type="SUPFAM" id="SSF49265">
    <property type="entry name" value="Fibronectin type III"/>
    <property type="match status" value="2"/>
</dbReference>
<feature type="domain" description="Fibronectin type-III" evidence="4">
    <location>
        <begin position="47"/>
        <end position="148"/>
    </location>
</feature>
<name>A0AA88YKD7_PINIB</name>
<evidence type="ECO:0000259" key="4">
    <source>
        <dbReference type="PROSITE" id="PS50853"/>
    </source>
</evidence>
<dbReference type="Proteomes" id="UP001186944">
    <property type="component" value="Unassembled WGS sequence"/>
</dbReference>
<feature type="domain" description="Fibronectin type-III" evidence="4">
    <location>
        <begin position="389"/>
        <end position="491"/>
    </location>
</feature>
<dbReference type="FunFam" id="2.60.40.10:FF:000035">
    <property type="entry name" value="Contactin 1"/>
    <property type="match status" value="1"/>
</dbReference>
<feature type="region of interest" description="Disordered" evidence="3">
    <location>
        <begin position="133"/>
        <end position="157"/>
    </location>
</feature>
<dbReference type="PROSITE" id="PS50853">
    <property type="entry name" value="FN3"/>
    <property type="match status" value="3"/>
</dbReference>
<dbReference type="PANTHER" id="PTHR43333:SF1">
    <property type="entry name" value="D-ISOMER SPECIFIC 2-HYDROXYACID DEHYDROGENASE NAD-BINDING DOMAIN-CONTAINING PROTEIN"/>
    <property type="match status" value="1"/>
</dbReference>
<dbReference type="Pfam" id="PF02826">
    <property type="entry name" value="2-Hacid_dh_C"/>
    <property type="match status" value="2"/>
</dbReference>
<dbReference type="InterPro" id="IPR036291">
    <property type="entry name" value="NAD(P)-bd_dom_sf"/>
</dbReference>
<proteinExistence type="predicted"/>
<dbReference type="SMART" id="SM00060">
    <property type="entry name" value="FN3"/>
    <property type="match status" value="3"/>
</dbReference>
<dbReference type="SUPFAM" id="SSF48726">
    <property type="entry name" value="Immunoglobulin"/>
    <property type="match status" value="1"/>
</dbReference>
<evidence type="ECO:0000256" key="2">
    <source>
        <dbReference type="ARBA" id="ARBA00023027"/>
    </source>
</evidence>
<accession>A0AA88YKD7</accession>